<evidence type="ECO:0000256" key="1">
    <source>
        <dbReference type="SAM" id="Coils"/>
    </source>
</evidence>
<feature type="compositionally biased region" description="Basic and acidic residues" evidence="2">
    <location>
        <begin position="375"/>
        <end position="386"/>
    </location>
</feature>
<gene>
    <name evidence="3" type="ORF">DM02DRAFT_614797</name>
</gene>
<feature type="region of interest" description="Disordered" evidence="2">
    <location>
        <begin position="467"/>
        <end position="511"/>
    </location>
</feature>
<feature type="compositionally biased region" description="Basic and acidic residues" evidence="2">
    <location>
        <begin position="394"/>
        <end position="409"/>
    </location>
</feature>
<feature type="region of interest" description="Disordered" evidence="2">
    <location>
        <begin position="42"/>
        <end position="117"/>
    </location>
</feature>
<organism evidence="3 4">
    <name type="scientific">Periconia macrospinosa</name>
    <dbReference type="NCBI Taxonomy" id="97972"/>
    <lineage>
        <taxon>Eukaryota</taxon>
        <taxon>Fungi</taxon>
        <taxon>Dikarya</taxon>
        <taxon>Ascomycota</taxon>
        <taxon>Pezizomycotina</taxon>
        <taxon>Dothideomycetes</taxon>
        <taxon>Pleosporomycetidae</taxon>
        <taxon>Pleosporales</taxon>
        <taxon>Massarineae</taxon>
        <taxon>Periconiaceae</taxon>
        <taxon>Periconia</taxon>
    </lineage>
</organism>
<feature type="region of interest" description="Disordered" evidence="2">
    <location>
        <begin position="625"/>
        <end position="649"/>
    </location>
</feature>
<reference evidence="3 4" key="1">
    <citation type="journal article" date="2018" name="Sci. Rep.">
        <title>Comparative genomics provides insights into the lifestyle and reveals functional heterogeneity of dark septate endophytic fungi.</title>
        <authorList>
            <person name="Knapp D.G."/>
            <person name="Nemeth J.B."/>
            <person name="Barry K."/>
            <person name="Hainaut M."/>
            <person name="Henrissat B."/>
            <person name="Johnson J."/>
            <person name="Kuo A."/>
            <person name="Lim J.H.P."/>
            <person name="Lipzen A."/>
            <person name="Nolan M."/>
            <person name="Ohm R.A."/>
            <person name="Tamas L."/>
            <person name="Grigoriev I.V."/>
            <person name="Spatafora J.W."/>
            <person name="Nagy L.G."/>
            <person name="Kovacs G.M."/>
        </authorList>
    </citation>
    <scope>NUCLEOTIDE SEQUENCE [LARGE SCALE GENOMIC DNA]</scope>
    <source>
        <strain evidence="3 4">DSE2036</strain>
    </source>
</reference>
<dbReference type="EMBL" id="KZ805386">
    <property type="protein sequence ID" value="PVH99719.1"/>
    <property type="molecule type" value="Genomic_DNA"/>
</dbReference>
<keyword evidence="1" id="KW-0175">Coiled coil</keyword>
<name>A0A2V1DQY7_9PLEO</name>
<sequence>MPTAVAPPLVNGNSVVPGEARRESEFLEQLLQIRDDVFASKHPRIRLPSKVLEQVAPRPQNSLPPKPTVNSTSNGIGYQLPPRPEGSFPQFQSPPKNDFSSPTPHGPRPFSAKPSSGIDPVLLTKSEHLIRAELQLKRQQLERSLKDQLDKKGRSNEEERETLDVENLLNQAHSLVPPVSGLTHTAASSDDAESFDENSYYSSKADSWSSSEIDRSQNTNADATDSLTVQRRRFAGNAELNSPKAVPEHTAHTVIDLDEEYEPTDELDIYEPEPALVHEDLDESDYSPPPAETSPQDSRRGRGRGTNGVANGSPNHSPAGPPPRIQNNRKRKREQKRNNANNNNNATNKRIARSPDAVVIKEEQLSPPPFASPLAREEMMYAREASRGPPGFTREAEPVARAPRYHEDQLSPSSVRPQRRAERADDLRRVASLQYARRPLSPLEGDVYAAPEPRIIRAASHAFAERPSEHTIYREGTMRPSAAPRYIHERSRSPVHEYVSRPQSPLMMAPPPSRQIVMDQYGNKYYAAPADIRHSVAPPSRMIEVDPYYERAVTREPTMRAPARTIVYEDDNLQRMPPPPPRRYVEVSDPEAMDARAYTRETSHRPVEVGYRPSEVIERRQSGLYDEMGPPRDYRPSRAFSVRPQPPPREIPEGYARHESVQPGHVRVAAPQYREVNVHQGPYDDRRYALPASSRRYADENVAERPMEILQEPYGSDTRTVRYRY</sequence>
<accession>A0A2V1DQY7</accession>
<protein>
    <submittedName>
        <fullName evidence="3">Uncharacterized protein</fullName>
    </submittedName>
</protein>
<feature type="coiled-coil region" evidence="1">
    <location>
        <begin position="131"/>
        <end position="158"/>
    </location>
</feature>
<feature type="compositionally biased region" description="Low complexity" evidence="2">
    <location>
        <begin position="338"/>
        <end position="349"/>
    </location>
</feature>
<feature type="compositionally biased region" description="Polar residues" evidence="2">
    <location>
        <begin position="216"/>
        <end position="228"/>
    </location>
</feature>
<feature type="compositionally biased region" description="Acidic residues" evidence="2">
    <location>
        <begin position="260"/>
        <end position="271"/>
    </location>
</feature>
<feature type="compositionally biased region" description="Basic and acidic residues" evidence="2">
    <location>
        <begin position="467"/>
        <end position="477"/>
    </location>
</feature>
<evidence type="ECO:0000313" key="4">
    <source>
        <dbReference type="Proteomes" id="UP000244855"/>
    </source>
</evidence>
<feature type="compositionally biased region" description="Polar residues" evidence="2">
    <location>
        <begin position="89"/>
        <end position="103"/>
    </location>
</feature>
<dbReference type="AlphaFoldDB" id="A0A2V1DQY7"/>
<proteinExistence type="predicted"/>
<keyword evidence="4" id="KW-1185">Reference proteome</keyword>
<evidence type="ECO:0000256" key="2">
    <source>
        <dbReference type="SAM" id="MobiDB-lite"/>
    </source>
</evidence>
<feature type="compositionally biased region" description="Basic and acidic residues" evidence="2">
    <location>
        <begin position="486"/>
        <end position="499"/>
    </location>
</feature>
<evidence type="ECO:0000313" key="3">
    <source>
        <dbReference type="EMBL" id="PVH99719.1"/>
    </source>
</evidence>
<dbReference type="Proteomes" id="UP000244855">
    <property type="component" value="Unassembled WGS sequence"/>
</dbReference>
<feature type="compositionally biased region" description="Low complexity" evidence="2">
    <location>
        <begin position="199"/>
        <end position="211"/>
    </location>
</feature>
<dbReference type="STRING" id="97972.A0A2V1DQY7"/>
<dbReference type="OrthoDB" id="5333304at2759"/>
<feature type="region of interest" description="Disordered" evidence="2">
    <location>
        <begin position="180"/>
        <end position="228"/>
    </location>
</feature>
<feature type="region of interest" description="Disordered" evidence="2">
    <location>
        <begin position="260"/>
        <end position="426"/>
    </location>
</feature>